<feature type="signal peptide" evidence="1">
    <location>
        <begin position="1"/>
        <end position="21"/>
    </location>
</feature>
<dbReference type="InterPro" id="IPR018711">
    <property type="entry name" value="NAGPA"/>
</dbReference>
<keyword evidence="4" id="KW-1185">Reference proteome</keyword>
<dbReference type="RefSeq" id="WP_379024868.1">
    <property type="nucleotide sequence ID" value="NZ_JBHRTA010000038.1"/>
</dbReference>
<feature type="domain" description="Phosphodiester glycosidase" evidence="2">
    <location>
        <begin position="94"/>
        <end position="278"/>
    </location>
</feature>
<comment type="caution">
    <text evidence="3">The sequence shown here is derived from an EMBL/GenBank/DDBJ whole genome shotgun (WGS) entry which is preliminary data.</text>
</comment>
<name>A0ABV7JMM6_9SPHI</name>
<dbReference type="PANTHER" id="PTHR40446:SF2">
    <property type="entry name" value="N-ACETYLGLUCOSAMINE-1-PHOSPHODIESTER ALPHA-N-ACETYLGLUCOSAMINIDASE"/>
    <property type="match status" value="1"/>
</dbReference>
<evidence type="ECO:0000313" key="4">
    <source>
        <dbReference type="Proteomes" id="UP001595526"/>
    </source>
</evidence>
<dbReference type="Proteomes" id="UP001595526">
    <property type="component" value="Unassembled WGS sequence"/>
</dbReference>
<gene>
    <name evidence="3" type="ORF">ACFOET_17135</name>
</gene>
<evidence type="ECO:0000259" key="2">
    <source>
        <dbReference type="Pfam" id="PF09992"/>
    </source>
</evidence>
<organism evidence="3 4">
    <name type="scientific">Parapedobacter deserti</name>
    <dbReference type="NCBI Taxonomy" id="1912957"/>
    <lineage>
        <taxon>Bacteria</taxon>
        <taxon>Pseudomonadati</taxon>
        <taxon>Bacteroidota</taxon>
        <taxon>Sphingobacteriia</taxon>
        <taxon>Sphingobacteriales</taxon>
        <taxon>Sphingobacteriaceae</taxon>
        <taxon>Parapedobacter</taxon>
    </lineage>
</organism>
<dbReference type="Pfam" id="PF09992">
    <property type="entry name" value="NAGPA"/>
    <property type="match status" value="1"/>
</dbReference>
<sequence>MKKHVPAILIGFLLLTQLACGQSPDSLAVVTNQWNTKTVGKGIIWKHGHFERLFGSQQDVNLVEIDLKKHRRKIRIAADAVRLDSTSQIAATHDAVAAINGGFFDMKNGGSVDYVKVANRVINRTKTQTDRANAVLLISRKKTEIQPAASPDYERSEVPNVLLSGPLLIHDGSAIILASNPFNDNRHPRSAIAVTADRKLIFVVVDGRNKQAAGMSLAELTKLLGWLGAGDAMNLDGGGSSTLFVKGATETGVVNHPSDNKIFDHSGQRPVANIIYVVN</sequence>
<dbReference type="EMBL" id="JBHRTA010000038">
    <property type="protein sequence ID" value="MFC3199350.1"/>
    <property type="molecule type" value="Genomic_DNA"/>
</dbReference>
<keyword evidence="3" id="KW-0378">Hydrolase</keyword>
<dbReference type="GO" id="GO:0016798">
    <property type="term" value="F:hydrolase activity, acting on glycosyl bonds"/>
    <property type="evidence" value="ECO:0007669"/>
    <property type="project" value="UniProtKB-KW"/>
</dbReference>
<feature type="chain" id="PRO_5045887857" evidence="1">
    <location>
        <begin position="22"/>
        <end position="279"/>
    </location>
</feature>
<proteinExistence type="predicted"/>
<keyword evidence="3" id="KW-0326">Glycosidase</keyword>
<evidence type="ECO:0000256" key="1">
    <source>
        <dbReference type="SAM" id="SignalP"/>
    </source>
</evidence>
<protein>
    <submittedName>
        <fullName evidence="3">Phosphodiester glycosidase family protein</fullName>
    </submittedName>
</protein>
<evidence type="ECO:0000313" key="3">
    <source>
        <dbReference type="EMBL" id="MFC3199350.1"/>
    </source>
</evidence>
<dbReference type="PANTHER" id="PTHR40446">
    <property type="entry name" value="N-ACETYLGLUCOSAMINE-1-PHOSPHODIESTER ALPHA-N-ACETYLGLUCOSAMINIDASE"/>
    <property type="match status" value="1"/>
</dbReference>
<reference evidence="4" key="1">
    <citation type="journal article" date="2019" name="Int. J. Syst. Evol. Microbiol.">
        <title>The Global Catalogue of Microorganisms (GCM) 10K type strain sequencing project: providing services to taxonomists for standard genome sequencing and annotation.</title>
        <authorList>
            <consortium name="The Broad Institute Genomics Platform"/>
            <consortium name="The Broad Institute Genome Sequencing Center for Infectious Disease"/>
            <person name="Wu L."/>
            <person name="Ma J."/>
        </authorList>
    </citation>
    <scope>NUCLEOTIDE SEQUENCE [LARGE SCALE GENOMIC DNA]</scope>
    <source>
        <strain evidence="4">KCTC 52416</strain>
    </source>
</reference>
<keyword evidence="1" id="KW-0732">Signal</keyword>
<accession>A0ABV7JMM6</accession>